<dbReference type="InterPro" id="IPR036397">
    <property type="entry name" value="RNaseH_sf"/>
</dbReference>
<accession>A0A4Y2T5Q1</accession>
<dbReference type="OrthoDB" id="6514113at2759"/>
<dbReference type="Gene3D" id="3.30.70.270">
    <property type="match status" value="1"/>
</dbReference>
<dbReference type="InterPro" id="IPR036691">
    <property type="entry name" value="Endo/exonu/phosph_ase_sf"/>
</dbReference>
<comment type="caution">
    <text evidence="3">The sequence shown here is derived from an EMBL/GenBank/DDBJ whole genome shotgun (WGS) entry which is preliminary data.</text>
</comment>
<dbReference type="PANTHER" id="PTHR36688">
    <property type="entry name" value="ENDO/EXONUCLEASE/PHOSPHATASE DOMAIN-CONTAINING PROTEIN"/>
    <property type="match status" value="1"/>
</dbReference>
<dbReference type="InterPro" id="IPR005135">
    <property type="entry name" value="Endo/exonuclease/phosphatase"/>
</dbReference>
<feature type="domain" description="Reverse transcriptase" evidence="1">
    <location>
        <begin position="823"/>
        <end position="1093"/>
    </location>
</feature>
<dbReference type="InterPro" id="IPR052560">
    <property type="entry name" value="RdDP_mobile_element"/>
</dbReference>
<reference evidence="3 4" key="1">
    <citation type="journal article" date="2019" name="Sci. Rep.">
        <title>Orb-weaving spider Araneus ventricosus genome elucidates the spidroin gene catalogue.</title>
        <authorList>
            <person name="Kono N."/>
            <person name="Nakamura H."/>
            <person name="Ohtoshi R."/>
            <person name="Moran D.A.P."/>
            <person name="Shinohara A."/>
            <person name="Yoshida Y."/>
            <person name="Fujiwara M."/>
            <person name="Mori M."/>
            <person name="Tomita M."/>
            <person name="Arakawa K."/>
        </authorList>
    </citation>
    <scope>NUCLEOTIDE SEQUENCE [LARGE SCALE GENOMIC DNA]</scope>
</reference>
<dbReference type="GO" id="GO:0042575">
    <property type="term" value="C:DNA polymerase complex"/>
    <property type="evidence" value="ECO:0007669"/>
    <property type="project" value="UniProtKB-ARBA"/>
</dbReference>
<keyword evidence="3" id="KW-0548">Nucleotidyltransferase</keyword>
<dbReference type="PANTHER" id="PTHR36688:SF2">
    <property type="entry name" value="ENDONUCLEASE_EXONUCLEASE_PHOSPHATASE DOMAIN-CONTAINING PROTEIN"/>
    <property type="match status" value="1"/>
</dbReference>
<dbReference type="PROSITE" id="PS50878">
    <property type="entry name" value="RT_POL"/>
    <property type="match status" value="1"/>
</dbReference>
<keyword evidence="4" id="KW-1185">Reference proteome</keyword>
<dbReference type="GO" id="GO:0003676">
    <property type="term" value="F:nucleic acid binding"/>
    <property type="evidence" value="ECO:0007669"/>
    <property type="project" value="InterPro"/>
</dbReference>
<dbReference type="InterPro" id="IPR043128">
    <property type="entry name" value="Rev_trsase/Diguanyl_cyclase"/>
</dbReference>
<evidence type="ECO:0000259" key="1">
    <source>
        <dbReference type="PROSITE" id="PS50878"/>
    </source>
</evidence>
<evidence type="ECO:0000259" key="2">
    <source>
        <dbReference type="PROSITE" id="PS50879"/>
    </source>
</evidence>
<dbReference type="Pfam" id="PF14529">
    <property type="entry name" value="Exo_endo_phos_2"/>
    <property type="match status" value="1"/>
</dbReference>
<dbReference type="Pfam" id="PF00078">
    <property type="entry name" value="RVT_1"/>
    <property type="match status" value="1"/>
</dbReference>
<evidence type="ECO:0000313" key="4">
    <source>
        <dbReference type="Proteomes" id="UP000499080"/>
    </source>
</evidence>
<dbReference type="EMBL" id="BGPR01025641">
    <property type="protein sequence ID" value="GBN94729.1"/>
    <property type="molecule type" value="Genomic_DNA"/>
</dbReference>
<sequence length="1575" mass="180884">MNNTYFRSNKTSNELVLRAGQTQFEEINVVVSNADKSKKLPQSNPFRVQAFIKQVVNRHDNIDNMKFTRQGKILFTTKDPICAVQILSLTQFMDTDISTDVIWENICSRFLIFDIPVNTPMEELAAEIQGKNDLDVVEMRRFLKQNSVKDTSPVLITVLGTSIPEAIKIWFIHQKIHHFIDRPRQCTKCFSFAHASRLCDKSNVCFLCSEEHVGPCQGPEKCINCKGPHNAKSNSCPAYTKEKKILELKCWNHITTSEARRVFHLQNMKYSEAVKSSPASVELQDTVTLKFEALLQSVNDKFESLLQSVNEKFEKQTAIFADMLHKTIESIMQNMYKIIVQSLETTTSPTRKKKLPKNLDLSTSLPMQWDAGGKNVPDIYGTVGALKIKKIWLKVPPFSTSEFWVFQETFLKHEDHRLCSSKNYFYIDRHGRPGGGLLTAIPKNASGRIIPTGFSHNFNQEILAVEVHFQDFHFIIINLYAPQGLNIENVKYFFDSFSIPVFIFGDFNLHHPFWGSNRSSPLSNDFVEWLQNSSFILLNSSNPTYAAYTGSASLLDLSICSASISHAVDCYVSDSNFESDHYPVIITWSILDHTPKKIQSLDWNRIMSNSATVLTTNTRLHDLTSKISKVIRDNTKIITLPAKNYPPWWNLSCHNFQKLKILFRKRALRLISESDWMKHKKYAATLRFHIKKASRNYWDKICNITKNPRMFYSMLNRIYNHTNQEINTVNLILHNNHYISNPVQQSNLFADFFSANSVKHEPIPLDYCEDSNSHLNIPIHLQEVRQAIQKTRNSTPGADGITANWFKRLSNTDLTCITSFFQEVFTTSYIPEEWKHSIIVPIPKPNKDKTKINSYRPIALTSVFSKVFERILIQRITHHLLTEKKIPPSVNGFLPLRDNQLAVYKIHTAISEAHSHKKYFIGISLDIKSAYDTVYIDGLIFKCLQLGITGNITKILHNFLQNRTLQVRWRHSLSGTKPVQKGLPQGSVVSPILFVCFLSDFSETLDEGVEYSIFADDIFIFCAHTSLDHISKKLQNTMENVYKWCNYWKLNISPEKCSIADLSKKKLPSIPRITYAGFPLPWKQTIKYLGINFSKINQNGIILKNIRSKALRKINALKSIAYKNYGPRTKDLLTIVNNSICSLFYYSCSITNKFSETQYKACNTIQTMALRVALGLPKWTPNIVLMKIAGQEVLSEKIKRLAAQFFIRQLANGVHSPIYDQNCNPSIKLIKRDEVMLANLFTELDTSTDHIIAFPDTLISRSNLCEIFLSDFSFQTKAHPAFLIKDLFEEVVYKEFQDYHIIATDASKSHSFTSIAGISNLQSFVYRIHPINSIFTAEALAICQALDELSVTDKNLLLLTDSYSVLQALKCLTIKSPKVIHRLAGKILVRKNFHQKISLVWTPGHSLIHWNEKADLLAKTVTESHPFLEWIAYENIISRYQTISLQKTNHSFQNSKYQESLGDIPAMLTLTPWLKNRREDIIIARLLTRMIITPALLHRFGLYNNPRCQICNRDNNIEHIILFCSKYSNHRSILCAKLNFDLQLCSSLKVFFQNAFSDKRHLRILLQSLKSFDIY</sequence>
<dbReference type="PROSITE" id="PS50879">
    <property type="entry name" value="RNASE_H_1"/>
    <property type="match status" value="1"/>
</dbReference>
<gene>
    <name evidence="3" type="primary">pol_2872</name>
    <name evidence="3" type="ORF">AVEN_261377_1</name>
</gene>
<name>A0A4Y2T5Q1_ARAVE</name>
<dbReference type="CDD" id="cd09276">
    <property type="entry name" value="Rnase_HI_RT_non_LTR"/>
    <property type="match status" value="1"/>
</dbReference>
<feature type="domain" description="RNase H type-1" evidence="2">
    <location>
        <begin position="1296"/>
        <end position="1423"/>
    </location>
</feature>
<dbReference type="InterPro" id="IPR002156">
    <property type="entry name" value="RNaseH_domain"/>
</dbReference>
<dbReference type="InterPro" id="IPR043502">
    <property type="entry name" value="DNA/RNA_pol_sf"/>
</dbReference>
<organism evidence="3 4">
    <name type="scientific">Araneus ventricosus</name>
    <name type="common">Orbweaver spider</name>
    <name type="synonym">Epeira ventricosa</name>
    <dbReference type="NCBI Taxonomy" id="182803"/>
    <lineage>
        <taxon>Eukaryota</taxon>
        <taxon>Metazoa</taxon>
        <taxon>Ecdysozoa</taxon>
        <taxon>Arthropoda</taxon>
        <taxon>Chelicerata</taxon>
        <taxon>Arachnida</taxon>
        <taxon>Araneae</taxon>
        <taxon>Araneomorphae</taxon>
        <taxon>Entelegynae</taxon>
        <taxon>Araneoidea</taxon>
        <taxon>Araneidae</taxon>
        <taxon>Araneus</taxon>
    </lineage>
</organism>
<dbReference type="Proteomes" id="UP000499080">
    <property type="component" value="Unassembled WGS sequence"/>
</dbReference>
<protein>
    <submittedName>
        <fullName evidence="3">RNA-directed DNA polymerase from mobile element jockey</fullName>
    </submittedName>
</protein>
<dbReference type="SUPFAM" id="SSF56219">
    <property type="entry name" value="DNase I-like"/>
    <property type="match status" value="1"/>
</dbReference>
<evidence type="ECO:0000313" key="3">
    <source>
        <dbReference type="EMBL" id="GBN94729.1"/>
    </source>
</evidence>
<dbReference type="GO" id="GO:0003964">
    <property type="term" value="F:RNA-directed DNA polymerase activity"/>
    <property type="evidence" value="ECO:0007669"/>
    <property type="project" value="UniProtKB-KW"/>
</dbReference>
<keyword evidence="3" id="KW-0695">RNA-directed DNA polymerase</keyword>
<dbReference type="InterPro" id="IPR000477">
    <property type="entry name" value="RT_dom"/>
</dbReference>
<dbReference type="GO" id="GO:0004523">
    <property type="term" value="F:RNA-DNA hybrid ribonuclease activity"/>
    <property type="evidence" value="ECO:0007669"/>
    <property type="project" value="InterPro"/>
</dbReference>
<dbReference type="SUPFAM" id="SSF56672">
    <property type="entry name" value="DNA/RNA polymerases"/>
    <property type="match status" value="1"/>
</dbReference>
<dbReference type="SUPFAM" id="SSF53098">
    <property type="entry name" value="Ribonuclease H-like"/>
    <property type="match status" value="1"/>
</dbReference>
<dbReference type="InterPro" id="IPR012337">
    <property type="entry name" value="RNaseH-like_sf"/>
</dbReference>
<keyword evidence="3" id="KW-0808">Transferase</keyword>
<proteinExistence type="predicted"/>
<dbReference type="Gene3D" id="3.60.10.10">
    <property type="entry name" value="Endonuclease/exonuclease/phosphatase"/>
    <property type="match status" value="1"/>
</dbReference>
<dbReference type="Gene3D" id="3.30.420.10">
    <property type="entry name" value="Ribonuclease H-like superfamily/Ribonuclease H"/>
    <property type="match status" value="1"/>
</dbReference>
<dbReference type="CDD" id="cd01650">
    <property type="entry name" value="RT_nLTR_like"/>
    <property type="match status" value="1"/>
</dbReference>